<dbReference type="EMBL" id="JANBVB010003009">
    <property type="protein sequence ID" value="KAJ2881004.1"/>
    <property type="molecule type" value="Genomic_DNA"/>
</dbReference>
<proteinExistence type="predicted"/>
<name>A0ACC1LU12_9FUNG</name>
<protein>
    <submittedName>
        <fullName evidence="1">Uncharacterized protein</fullName>
    </submittedName>
</protein>
<dbReference type="Proteomes" id="UP001139981">
    <property type="component" value="Unassembled WGS sequence"/>
</dbReference>
<keyword evidence="2" id="KW-1185">Reference proteome</keyword>
<organism evidence="1 2">
    <name type="scientific">Coemansia aciculifera</name>
    <dbReference type="NCBI Taxonomy" id="417176"/>
    <lineage>
        <taxon>Eukaryota</taxon>
        <taxon>Fungi</taxon>
        <taxon>Fungi incertae sedis</taxon>
        <taxon>Zoopagomycota</taxon>
        <taxon>Kickxellomycotina</taxon>
        <taxon>Kickxellomycetes</taxon>
        <taxon>Kickxellales</taxon>
        <taxon>Kickxellaceae</taxon>
        <taxon>Coemansia</taxon>
    </lineage>
</organism>
<sequence length="176" mass="19126">MMRHLNGESRGSNHSTALLDVVTVSPLVASKVADVYETAHEALIVGLLNIGDGEMGCETKCALLDDVLALYSRAEYVAAMLSDLYGLVSDLLSAERPRSKEIKRSVIACAEKRLYFLHSVVLQLQGESESWQCMAADVAMLRRRYESEGQSISAAISADDIPKASKPLPANIITEL</sequence>
<evidence type="ECO:0000313" key="1">
    <source>
        <dbReference type="EMBL" id="KAJ2881004.1"/>
    </source>
</evidence>
<accession>A0ACC1LU12</accession>
<comment type="caution">
    <text evidence="1">The sequence shown here is derived from an EMBL/GenBank/DDBJ whole genome shotgun (WGS) entry which is preliminary data.</text>
</comment>
<evidence type="ECO:0000313" key="2">
    <source>
        <dbReference type="Proteomes" id="UP001139981"/>
    </source>
</evidence>
<gene>
    <name evidence="1" type="ORF">IWW38_005861</name>
</gene>
<reference evidence="1" key="1">
    <citation type="submission" date="2022-07" db="EMBL/GenBank/DDBJ databases">
        <title>Phylogenomic reconstructions and comparative analyses of Kickxellomycotina fungi.</title>
        <authorList>
            <person name="Reynolds N.K."/>
            <person name="Stajich J.E."/>
            <person name="Barry K."/>
            <person name="Grigoriev I.V."/>
            <person name="Crous P."/>
            <person name="Smith M.E."/>
        </authorList>
    </citation>
    <scope>NUCLEOTIDE SEQUENCE</scope>
    <source>
        <strain evidence="1">CBS 190363</strain>
    </source>
</reference>